<dbReference type="InterPro" id="IPR000917">
    <property type="entry name" value="Sulfatase_N"/>
</dbReference>
<feature type="domain" description="Sulfatase N-terminal" evidence="5">
    <location>
        <begin position="36"/>
        <end position="413"/>
    </location>
</feature>
<comment type="similarity">
    <text evidence="1">Belongs to the sulfatase family.</text>
</comment>
<evidence type="ECO:0000259" key="5">
    <source>
        <dbReference type="Pfam" id="PF00884"/>
    </source>
</evidence>
<dbReference type="PROSITE" id="PS00523">
    <property type="entry name" value="SULFATASE_1"/>
    <property type="match status" value="1"/>
</dbReference>
<proteinExistence type="inferred from homology"/>
<evidence type="ECO:0000256" key="4">
    <source>
        <dbReference type="ARBA" id="ARBA00022837"/>
    </source>
</evidence>
<organism evidence="6 7">
    <name type="scientific">Euzebyella saccharophila</name>
    <dbReference type="NCBI Taxonomy" id="679664"/>
    <lineage>
        <taxon>Bacteria</taxon>
        <taxon>Pseudomonadati</taxon>
        <taxon>Bacteroidota</taxon>
        <taxon>Flavobacteriia</taxon>
        <taxon>Flavobacteriales</taxon>
        <taxon>Flavobacteriaceae</taxon>
        <taxon>Euzebyella</taxon>
    </lineage>
</organism>
<dbReference type="PANTHER" id="PTHR42693:SF53">
    <property type="entry name" value="ENDO-4-O-SULFATASE"/>
    <property type="match status" value="1"/>
</dbReference>
<dbReference type="InterPro" id="IPR024607">
    <property type="entry name" value="Sulfatase_CS"/>
</dbReference>
<dbReference type="InterPro" id="IPR050738">
    <property type="entry name" value="Sulfatase"/>
</dbReference>
<keyword evidence="7" id="KW-1185">Reference proteome</keyword>
<sequence length="510" mass="57590">MKIYQLPKSKFLPFTFLAILACFSCKEAKEQTREKPNVIFILADDLGYGDIGAYNTNSKIPTPNLDQLAKEGMMLTNAYCPISVCSPSRYALMTGVYPWRSWNKHGVMRNYEPSMMEADMVTLAEMFQQSGYRTGGFGKWHLGTTFPTLDGEKPMGYGKFYAANNGANLDFSKPVSDGPTDHGFDQWYGFSCASECWIFENDKVKAYLEHDYYTVENAPGSDKLQPIPMDSFLNEITDRSLEFISANADKKEEPFFLYYAPYVPHVPLAVSEPFLGTTEAGTYGDYVHELDHYIGKLLKELENRGLKDNTIVLFASDNGSVFRETYKGMTASDDNNRVPGHYKDTIGDSYPDLQVPDFKHIPNGELRGWKRTGWEGGVRTPFIARWPGHFPEGGKSEAILALNDVLPSLASVLNFNFPADMKMDGENHFSVFEGSGKGRESLVIQSGNNVFGYRKGNWKLIVLKDGNTDGIVDYFYELYNLQEDPSELNNLAEKHPRKVAEMHDELQQYL</sequence>
<dbReference type="RefSeq" id="WP_192461199.1">
    <property type="nucleotide sequence ID" value="NZ_JACYFJ010000001.1"/>
</dbReference>
<reference evidence="7" key="1">
    <citation type="journal article" date="2019" name="Int. J. Syst. Evol. Microbiol.">
        <title>The Global Catalogue of Microorganisms (GCM) 10K type strain sequencing project: providing services to taxonomists for standard genome sequencing and annotation.</title>
        <authorList>
            <consortium name="The Broad Institute Genomics Platform"/>
            <consortium name="The Broad Institute Genome Sequencing Center for Infectious Disease"/>
            <person name="Wu L."/>
            <person name="Ma J."/>
        </authorList>
    </citation>
    <scope>NUCLEOTIDE SEQUENCE [LARGE SCALE GENOMIC DNA]</scope>
    <source>
        <strain evidence="7">CECT 7477</strain>
    </source>
</reference>
<dbReference type="SUPFAM" id="SSF53649">
    <property type="entry name" value="Alkaline phosphatase-like"/>
    <property type="match status" value="1"/>
</dbReference>
<evidence type="ECO:0000256" key="3">
    <source>
        <dbReference type="ARBA" id="ARBA00022801"/>
    </source>
</evidence>
<dbReference type="PROSITE" id="PS51257">
    <property type="entry name" value="PROKAR_LIPOPROTEIN"/>
    <property type="match status" value="1"/>
</dbReference>
<evidence type="ECO:0000256" key="2">
    <source>
        <dbReference type="ARBA" id="ARBA00022723"/>
    </source>
</evidence>
<evidence type="ECO:0000256" key="1">
    <source>
        <dbReference type="ARBA" id="ARBA00008779"/>
    </source>
</evidence>
<protein>
    <submittedName>
        <fullName evidence="6">Arylsulfatase</fullName>
    </submittedName>
</protein>
<dbReference type="CDD" id="cd16143">
    <property type="entry name" value="ARS_like"/>
    <property type="match status" value="1"/>
</dbReference>
<keyword evidence="4" id="KW-0106">Calcium</keyword>
<accession>A0ABV8JKJ7</accession>
<gene>
    <name evidence="6" type="ORF">ACFOUT_04290</name>
</gene>
<dbReference type="Gene3D" id="3.30.1120.10">
    <property type="match status" value="1"/>
</dbReference>
<name>A0ABV8JKJ7_9FLAO</name>
<comment type="caution">
    <text evidence="6">The sequence shown here is derived from an EMBL/GenBank/DDBJ whole genome shotgun (WGS) entry which is preliminary data.</text>
</comment>
<dbReference type="EMBL" id="JBHSAW010000004">
    <property type="protein sequence ID" value="MFC4095079.1"/>
    <property type="molecule type" value="Genomic_DNA"/>
</dbReference>
<dbReference type="PANTHER" id="PTHR42693">
    <property type="entry name" value="ARYLSULFATASE FAMILY MEMBER"/>
    <property type="match status" value="1"/>
</dbReference>
<evidence type="ECO:0000313" key="7">
    <source>
        <dbReference type="Proteomes" id="UP001595814"/>
    </source>
</evidence>
<keyword evidence="3" id="KW-0378">Hydrolase</keyword>
<dbReference type="InterPro" id="IPR017850">
    <property type="entry name" value="Alkaline_phosphatase_core_sf"/>
</dbReference>
<dbReference type="Pfam" id="PF00884">
    <property type="entry name" value="Sulfatase"/>
    <property type="match status" value="1"/>
</dbReference>
<keyword evidence="2" id="KW-0479">Metal-binding</keyword>
<dbReference type="Gene3D" id="3.40.720.10">
    <property type="entry name" value="Alkaline Phosphatase, subunit A"/>
    <property type="match status" value="1"/>
</dbReference>
<evidence type="ECO:0000313" key="6">
    <source>
        <dbReference type="EMBL" id="MFC4095079.1"/>
    </source>
</evidence>
<dbReference type="Proteomes" id="UP001595814">
    <property type="component" value="Unassembled WGS sequence"/>
</dbReference>